<feature type="transmembrane region" description="Helical" evidence="1">
    <location>
        <begin position="12"/>
        <end position="31"/>
    </location>
</feature>
<dbReference type="EMBL" id="JACOPN010000001">
    <property type="protein sequence ID" value="MBC5715867.1"/>
    <property type="molecule type" value="Genomic_DNA"/>
</dbReference>
<accession>A0A8J6J2C8</accession>
<proteinExistence type="predicted"/>
<gene>
    <name evidence="2" type="ORF">H8S55_00730</name>
</gene>
<dbReference type="Pfam" id="PF10825">
    <property type="entry name" value="DUF2752"/>
    <property type="match status" value="1"/>
</dbReference>
<keyword evidence="1" id="KW-0812">Transmembrane</keyword>
<feature type="transmembrane region" description="Helical" evidence="1">
    <location>
        <begin position="37"/>
        <end position="57"/>
    </location>
</feature>
<comment type="caution">
    <text evidence="2">The sequence shown here is derived from an EMBL/GenBank/DDBJ whole genome shotgun (WGS) entry which is preliminary data.</text>
</comment>
<feature type="transmembrane region" description="Helical" evidence="1">
    <location>
        <begin position="69"/>
        <end position="86"/>
    </location>
</feature>
<evidence type="ECO:0000256" key="1">
    <source>
        <dbReference type="SAM" id="Phobius"/>
    </source>
</evidence>
<evidence type="ECO:0000313" key="2">
    <source>
        <dbReference type="EMBL" id="MBC5715867.1"/>
    </source>
</evidence>
<name>A0A8J6J2C8_9FIRM</name>
<evidence type="ECO:0000313" key="3">
    <source>
        <dbReference type="Proteomes" id="UP000602260"/>
    </source>
</evidence>
<keyword evidence="1" id="KW-1133">Transmembrane helix</keyword>
<dbReference type="Proteomes" id="UP000602260">
    <property type="component" value="Unassembled WGS sequence"/>
</dbReference>
<keyword evidence="1" id="KW-0472">Membrane</keyword>
<organism evidence="2 3">
    <name type="scientific">Flintibacter faecis</name>
    <dbReference type="NCBI Taxonomy" id="2763047"/>
    <lineage>
        <taxon>Bacteria</taxon>
        <taxon>Bacillati</taxon>
        <taxon>Bacillota</taxon>
        <taxon>Clostridia</taxon>
        <taxon>Eubacteriales</taxon>
        <taxon>Flintibacter</taxon>
    </lineage>
</organism>
<keyword evidence="3" id="KW-1185">Reference proteome</keyword>
<dbReference type="InterPro" id="IPR021215">
    <property type="entry name" value="DUF2752"/>
</dbReference>
<sequence length="109" mass="11836">MEALGITCPIRLFTGISCAGCGMSRAWLALLRGDISAAWGYHPLFWTPVLAAGLFLFRRHIPRRVLRGAVWAGAALFLVVYALRMADPGDSIVTFAPQTGLLFRVVFGA</sequence>
<dbReference type="AlphaFoldDB" id="A0A8J6J2C8"/>
<reference evidence="2" key="1">
    <citation type="submission" date="2020-08" db="EMBL/GenBank/DDBJ databases">
        <title>Genome public.</title>
        <authorList>
            <person name="Liu C."/>
            <person name="Sun Q."/>
        </authorList>
    </citation>
    <scope>NUCLEOTIDE SEQUENCE</scope>
    <source>
        <strain evidence="2">BX5</strain>
    </source>
</reference>
<protein>
    <submittedName>
        <fullName evidence="2">DUF2752 domain-containing protein</fullName>
    </submittedName>
</protein>